<evidence type="ECO:0000313" key="2">
    <source>
        <dbReference type="EMBL" id="CAG8959067.1"/>
    </source>
</evidence>
<proteinExistence type="predicted"/>
<feature type="transmembrane region" description="Helical" evidence="1">
    <location>
        <begin position="142"/>
        <end position="164"/>
    </location>
</feature>
<feature type="transmembrane region" description="Helical" evidence="1">
    <location>
        <begin position="117"/>
        <end position="136"/>
    </location>
</feature>
<keyword evidence="1" id="KW-0472">Membrane</keyword>
<comment type="caution">
    <text evidence="2">The sequence shown here is derived from an EMBL/GenBank/DDBJ whole genome shotgun (WGS) entry which is preliminary data.</text>
</comment>
<dbReference type="Proteomes" id="UP000696280">
    <property type="component" value="Unassembled WGS sequence"/>
</dbReference>
<dbReference type="OrthoDB" id="4768569at2759"/>
<accession>A0A9N9L8U0</accession>
<keyword evidence="3" id="KW-1185">Reference proteome</keyword>
<protein>
    <submittedName>
        <fullName evidence="2">Uncharacterized protein</fullName>
    </submittedName>
</protein>
<name>A0A9N9L8U0_9HELO</name>
<dbReference type="AlphaFoldDB" id="A0A9N9L8U0"/>
<reference evidence="2" key="1">
    <citation type="submission" date="2021-07" db="EMBL/GenBank/DDBJ databases">
        <authorList>
            <person name="Durling M."/>
        </authorList>
    </citation>
    <scope>NUCLEOTIDE SEQUENCE</scope>
</reference>
<keyword evidence="1" id="KW-1133">Transmembrane helix</keyword>
<evidence type="ECO:0000313" key="3">
    <source>
        <dbReference type="Proteomes" id="UP000696280"/>
    </source>
</evidence>
<evidence type="ECO:0000256" key="1">
    <source>
        <dbReference type="SAM" id="Phobius"/>
    </source>
</evidence>
<organism evidence="2 3">
    <name type="scientific">Hymenoscyphus fraxineus</name>
    <dbReference type="NCBI Taxonomy" id="746836"/>
    <lineage>
        <taxon>Eukaryota</taxon>
        <taxon>Fungi</taxon>
        <taxon>Dikarya</taxon>
        <taxon>Ascomycota</taxon>
        <taxon>Pezizomycotina</taxon>
        <taxon>Leotiomycetes</taxon>
        <taxon>Helotiales</taxon>
        <taxon>Helotiaceae</taxon>
        <taxon>Hymenoscyphus</taxon>
    </lineage>
</organism>
<gene>
    <name evidence="2" type="ORF">HYFRA_00012848</name>
</gene>
<sequence length="179" mass="19678">MGLRTPVQFMNSAQLRVSMPSHDFDARLQEHIISDQLATSWEVLLVGFCSIITTSYTLHNELHIDTTGNLGTQVRAFGSGYFTFILDPPPAVLLGACIIEGCAISSFAYRRQATDKYQVPIFLLAISGATIIGIAFNIDANIIMLAVIPWSICFAMITSCIGHWPSTTLDGVYFEFFSS</sequence>
<keyword evidence="1" id="KW-0812">Transmembrane</keyword>
<dbReference type="EMBL" id="CAJVRL010000088">
    <property type="protein sequence ID" value="CAG8959067.1"/>
    <property type="molecule type" value="Genomic_DNA"/>
</dbReference>